<dbReference type="FunFam" id="3.90.400.10:FF:000001">
    <property type="entry name" value="Maltase A3, isoform A"/>
    <property type="match status" value="1"/>
</dbReference>
<dbReference type="CDD" id="cd11328">
    <property type="entry name" value="AmyAc_maltase"/>
    <property type="match status" value="1"/>
</dbReference>
<keyword evidence="7" id="KW-0732">Signal</keyword>
<comment type="similarity">
    <text evidence="2">Belongs to the glycosyl hydrolase 13 family.</text>
</comment>
<dbReference type="KEGG" id="apln:108733290"/>
<keyword evidence="6" id="KW-0472">Membrane</keyword>
<keyword evidence="6" id="KW-0812">Transmembrane</keyword>
<dbReference type="GeneID" id="108733290"/>
<dbReference type="EC" id="3.2.1.20" evidence="3"/>
<dbReference type="PANTHER" id="PTHR10357">
    <property type="entry name" value="ALPHA-AMYLASE FAMILY MEMBER"/>
    <property type="match status" value="1"/>
</dbReference>
<dbReference type="OrthoDB" id="1740265at2759"/>
<evidence type="ECO:0000256" key="6">
    <source>
        <dbReference type="SAM" id="Phobius"/>
    </source>
</evidence>
<reference evidence="10" key="1">
    <citation type="submission" date="2025-08" db="UniProtKB">
        <authorList>
            <consortium name="RefSeq"/>
        </authorList>
    </citation>
    <scope>IDENTIFICATION</scope>
    <source>
        <tissue evidence="10">Entire body</tissue>
    </source>
</reference>
<keyword evidence="4" id="KW-0325">Glycoprotein</keyword>
<dbReference type="AlphaFoldDB" id="A0A7F5R737"/>
<evidence type="ECO:0000313" key="9">
    <source>
        <dbReference type="Proteomes" id="UP000192223"/>
    </source>
</evidence>
<gene>
    <name evidence="10" type="primary">LOC108733290</name>
</gene>
<keyword evidence="6" id="KW-1133">Transmembrane helix</keyword>
<dbReference type="GO" id="GO:0004558">
    <property type="term" value="F:alpha-1,4-glucosidase activity"/>
    <property type="evidence" value="ECO:0007669"/>
    <property type="project" value="UniProtKB-EC"/>
</dbReference>
<feature type="chain" id="PRO_5028914658" description="alpha-glucosidase" evidence="7">
    <location>
        <begin position="25"/>
        <end position="585"/>
    </location>
</feature>
<dbReference type="InterPro" id="IPR013780">
    <property type="entry name" value="Glyco_hydro_b"/>
</dbReference>
<accession>A0A7F5R737</accession>
<sequence length="585" mass="67269">MKIPTCFGEIILFVISFLLGSSNSQSSEINWDWWRTAVIYQIYPKSFNDANNDGYGDLRGIISKLPHLADAGVNAAWISPIYASPQVDDGYDISNFVDVWETFGTLEDFDELVTASHELDIKIIMDLVPNHSSDQHDWFKLSENRTTGYEDYYVWRDGESSTTPPNNWISVFKYSAWKYSEIRRQWYLHQFTEQQPDLNYRNPKVLEEMTNVIKFWLDRGVDGFRVDAIPHMYEDEQFRDEPLSGYEGVQAFEYDYLIHNCTKDLNETYQVIYYWREVLDNYTQNKGGDARIMMVESSSALPMTMLYYTDGSRNGAHFPFNFQLFGISEGSSASDIINVVNNWLNNMPRGDYVPNWELGNHDQIRAATRFGKDNIDAFNMLNLLLPGVAVTYNGEEIGMENGEVTWQEGQDPSACNGDEESFNTTSRDFARTPYHWDNSTNAGFNIGAETWLPVSRKYLECNLENQRTTDRNSHYKVYKKLTALRKESPFRRGNFEMAAVADYVMAFTRISNRSDGIVVVLNTGSSSATVNLTGHFPNLTSQLEVLVSSITSERIEGDTVITSSIGLWWLWITMLPILFFFLFLT</sequence>
<feature type="signal peptide" evidence="7">
    <location>
        <begin position="1"/>
        <end position="24"/>
    </location>
</feature>
<dbReference type="InterPro" id="IPR045857">
    <property type="entry name" value="O16G_dom_2"/>
</dbReference>
<dbReference type="GO" id="GO:0005975">
    <property type="term" value="P:carbohydrate metabolic process"/>
    <property type="evidence" value="ECO:0007669"/>
    <property type="project" value="InterPro"/>
</dbReference>
<dbReference type="InterPro" id="IPR006047">
    <property type="entry name" value="GH13_cat_dom"/>
</dbReference>
<dbReference type="InterPro" id="IPR017853">
    <property type="entry name" value="GH"/>
</dbReference>
<evidence type="ECO:0000256" key="3">
    <source>
        <dbReference type="ARBA" id="ARBA00012741"/>
    </source>
</evidence>
<evidence type="ECO:0000256" key="1">
    <source>
        <dbReference type="ARBA" id="ARBA00001657"/>
    </source>
</evidence>
<comment type="catalytic activity">
    <reaction evidence="1">
        <text>Hydrolysis of terminal, non-reducing (1-&gt;4)-linked alpha-D-glucose residues with release of alpha-D-glucose.</text>
        <dbReference type="EC" id="3.2.1.20"/>
    </reaction>
</comment>
<evidence type="ECO:0000256" key="4">
    <source>
        <dbReference type="ARBA" id="ARBA00023180"/>
    </source>
</evidence>
<keyword evidence="5" id="KW-0326">Glycosidase</keyword>
<dbReference type="Proteomes" id="UP000192223">
    <property type="component" value="Unplaced"/>
</dbReference>
<evidence type="ECO:0000256" key="2">
    <source>
        <dbReference type="ARBA" id="ARBA00008061"/>
    </source>
</evidence>
<organism evidence="9 10">
    <name type="scientific">Agrilus planipennis</name>
    <name type="common">Emerald ash borer</name>
    <name type="synonym">Agrilus marcopoli</name>
    <dbReference type="NCBI Taxonomy" id="224129"/>
    <lineage>
        <taxon>Eukaryota</taxon>
        <taxon>Metazoa</taxon>
        <taxon>Ecdysozoa</taxon>
        <taxon>Arthropoda</taxon>
        <taxon>Hexapoda</taxon>
        <taxon>Insecta</taxon>
        <taxon>Pterygota</taxon>
        <taxon>Neoptera</taxon>
        <taxon>Endopterygota</taxon>
        <taxon>Coleoptera</taxon>
        <taxon>Polyphaga</taxon>
        <taxon>Elateriformia</taxon>
        <taxon>Buprestoidea</taxon>
        <taxon>Buprestidae</taxon>
        <taxon>Agrilinae</taxon>
        <taxon>Agrilus</taxon>
    </lineage>
</organism>
<dbReference type="FunCoup" id="A0A7F5R737">
    <property type="interactions" value="44"/>
</dbReference>
<dbReference type="RefSeq" id="XP_025831786.1">
    <property type="nucleotide sequence ID" value="XM_025976001.1"/>
</dbReference>
<feature type="transmembrane region" description="Helical" evidence="6">
    <location>
        <begin position="566"/>
        <end position="584"/>
    </location>
</feature>
<dbReference type="SUPFAM" id="SSF51445">
    <property type="entry name" value="(Trans)glycosidases"/>
    <property type="match status" value="1"/>
</dbReference>
<keyword evidence="9" id="KW-1185">Reference proteome</keyword>
<evidence type="ECO:0000313" key="10">
    <source>
        <dbReference type="RefSeq" id="XP_025831786.1"/>
    </source>
</evidence>
<dbReference type="Pfam" id="PF00128">
    <property type="entry name" value="Alpha-amylase"/>
    <property type="match status" value="1"/>
</dbReference>
<feature type="domain" description="Glycosyl hydrolase family 13 catalytic" evidence="8">
    <location>
        <begin position="41"/>
        <end position="431"/>
    </location>
</feature>
<protein>
    <recommendedName>
        <fullName evidence="3">alpha-glucosidase</fullName>
        <ecNumber evidence="3">3.2.1.20</ecNumber>
    </recommendedName>
</protein>
<evidence type="ECO:0000259" key="8">
    <source>
        <dbReference type="SMART" id="SM00642"/>
    </source>
</evidence>
<evidence type="ECO:0000256" key="7">
    <source>
        <dbReference type="SAM" id="SignalP"/>
    </source>
</evidence>
<evidence type="ECO:0000256" key="5">
    <source>
        <dbReference type="ARBA" id="ARBA00023295"/>
    </source>
</evidence>
<keyword evidence="5" id="KW-0378">Hydrolase</keyword>
<dbReference type="Gene3D" id="3.20.20.80">
    <property type="entry name" value="Glycosidases"/>
    <property type="match status" value="1"/>
</dbReference>
<dbReference type="PANTHER" id="PTHR10357:SF179">
    <property type="entry name" value="NEUTRAL AND BASIC AMINO ACID TRANSPORT PROTEIN RBAT"/>
    <property type="match status" value="1"/>
</dbReference>
<dbReference type="Gene3D" id="3.90.400.10">
    <property type="entry name" value="Oligo-1,6-glucosidase, Domain 2"/>
    <property type="match status" value="1"/>
</dbReference>
<name>A0A7F5R737_AGRPL</name>
<dbReference type="SMART" id="SM00642">
    <property type="entry name" value="Aamy"/>
    <property type="match status" value="1"/>
</dbReference>
<dbReference type="Gene3D" id="2.60.40.1180">
    <property type="entry name" value="Golgi alpha-mannosidase II"/>
    <property type="match status" value="1"/>
</dbReference>
<proteinExistence type="inferred from homology"/>
<dbReference type="InParanoid" id="A0A7F5R737"/>